<sequence>MKKLTVALSAVAVTVMMAGMADAAEVYNKDGNKLDLYGKVDGLHYFSKDKGDDGDQSYVRFGFKGETQINDQLTGYGQWEYNIQANHDEDNGTKGNATRLAFAGLKFANLGSIDYGRNNGVIYDIGAWTDVLPEFGNDTYENPDRFMTGRANGLLTYHNTDFFGLVDGLNFSLQYQGKNGGPKESNNGREDAKSQNGDGYGMSVTWENDDGFGVGAAYGSSHRMKAQRSGDAPGNADGKRAEVWTAGLKYDANNIYLAATYAQTRNMQWVDINKDPASKLYTAAVCGDVTTTDKEDNTPDCGLFTRKTENYEIVAQYMFDFGLQPSVAYLQSKAKDVGKYGDVDLVKYVDVGATYNFNKNMSAYIDYKINLLKDNNPAGLSTDNLVATGLVYEF</sequence>
<comment type="subcellular location">
    <subcellularLocation>
        <location evidence="1">Cell outer membrane</location>
        <topology evidence="1">Multi-pass membrane protein</topology>
    </subcellularLocation>
</comment>
<evidence type="ECO:0000256" key="10">
    <source>
        <dbReference type="SAM" id="MobiDB-lite"/>
    </source>
</evidence>
<dbReference type="PRINTS" id="PR00182">
    <property type="entry name" value="ECOLNEIPORIN"/>
</dbReference>
<evidence type="ECO:0000256" key="11">
    <source>
        <dbReference type="SAM" id="SignalP"/>
    </source>
</evidence>
<keyword evidence="8" id="KW-0472">Membrane</keyword>
<dbReference type="NCBIfam" id="NF007841">
    <property type="entry name" value="PRK10554.1"/>
    <property type="match status" value="1"/>
</dbReference>
<comment type="similarity">
    <text evidence="2">Belongs to the Gram-negative porin family.</text>
</comment>
<protein>
    <submittedName>
        <fullName evidence="13">Porin</fullName>
    </submittedName>
</protein>
<evidence type="ECO:0000256" key="2">
    <source>
        <dbReference type="ARBA" id="ARBA00007539"/>
    </source>
</evidence>
<evidence type="ECO:0000256" key="4">
    <source>
        <dbReference type="ARBA" id="ARBA00022452"/>
    </source>
</evidence>
<dbReference type="GO" id="GO:0034220">
    <property type="term" value="P:monoatomic ion transmembrane transport"/>
    <property type="evidence" value="ECO:0007669"/>
    <property type="project" value="InterPro"/>
</dbReference>
<dbReference type="GO" id="GO:0009279">
    <property type="term" value="C:cell outer membrane"/>
    <property type="evidence" value="ECO:0007669"/>
    <property type="project" value="UniProtKB-SubCell"/>
</dbReference>
<dbReference type="InterPro" id="IPR001897">
    <property type="entry name" value="Porin_gammaproteobac"/>
</dbReference>
<dbReference type="GO" id="GO:0015288">
    <property type="term" value="F:porin activity"/>
    <property type="evidence" value="ECO:0007669"/>
    <property type="project" value="UniProtKB-KW"/>
</dbReference>
<evidence type="ECO:0000313" key="13">
    <source>
        <dbReference type="EMBL" id="MIK95068.1"/>
    </source>
</evidence>
<keyword evidence="7" id="KW-0406">Ion transport</keyword>
<keyword evidence="5" id="KW-0812">Transmembrane</keyword>
<dbReference type="CDD" id="cd00342">
    <property type="entry name" value="gram_neg_porins"/>
    <property type="match status" value="1"/>
</dbReference>
<dbReference type="Gene3D" id="2.40.160.10">
    <property type="entry name" value="Porin"/>
    <property type="match status" value="1"/>
</dbReference>
<dbReference type="Proteomes" id="UP000885283">
    <property type="component" value="Unassembled WGS sequence"/>
</dbReference>
<dbReference type="EMBL" id="AAACVH010000102">
    <property type="protein sequence ID" value="EAA8668645.1"/>
    <property type="molecule type" value="Genomic_DNA"/>
</dbReference>
<name>A0A3W1E6M4_SALER</name>
<evidence type="ECO:0000256" key="1">
    <source>
        <dbReference type="ARBA" id="ARBA00004571"/>
    </source>
</evidence>
<evidence type="ECO:0000313" key="12">
    <source>
        <dbReference type="EMBL" id="EAA8668645.1"/>
    </source>
</evidence>
<comment type="caution">
    <text evidence="13">The sequence shown here is derived from an EMBL/GenBank/DDBJ whole genome shotgun (WGS) entry which is preliminary data.</text>
</comment>
<evidence type="ECO:0000256" key="6">
    <source>
        <dbReference type="ARBA" id="ARBA00022729"/>
    </source>
</evidence>
<organism evidence="13">
    <name type="scientific">Salmonella enterica</name>
    <name type="common">Salmonella choleraesuis</name>
    <dbReference type="NCBI Taxonomy" id="28901"/>
    <lineage>
        <taxon>Bacteria</taxon>
        <taxon>Pseudomonadati</taxon>
        <taxon>Pseudomonadota</taxon>
        <taxon>Gammaproteobacteria</taxon>
        <taxon>Enterobacterales</taxon>
        <taxon>Enterobacteriaceae</taxon>
        <taxon>Salmonella</taxon>
    </lineage>
</organism>
<dbReference type="PANTHER" id="PTHR34501">
    <property type="entry name" value="PROTEIN YDDL-RELATED"/>
    <property type="match status" value="1"/>
</dbReference>
<keyword evidence="3" id="KW-0813">Transport</keyword>
<dbReference type="SUPFAM" id="SSF56935">
    <property type="entry name" value="Porins"/>
    <property type="match status" value="1"/>
</dbReference>
<keyword evidence="9" id="KW-0998">Cell outer membrane</keyword>
<evidence type="ECO:0000256" key="3">
    <source>
        <dbReference type="ARBA" id="ARBA00022448"/>
    </source>
</evidence>
<accession>A0A3W1E6M4</accession>
<dbReference type="InterPro" id="IPR023614">
    <property type="entry name" value="Porin_dom_sf"/>
</dbReference>
<dbReference type="InterPro" id="IPR001702">
    <property type="entry name" value="Porin_Gram-ve"/>
</dbReference>
<evidence type="ECO:0000256" key="8">
    <source>
        <dbReference type="ARBA" id="ARBA00023136"/>
    </source>
</evidence>
<dbReference type="InterPro" id="IPR050298">
    <property type="entry name" value="Gram-neg_bact_OMP"/>
</dbReference>
<dbReference type="EMBL" id="RSMR01000062">
    <property type="protein sequence ID" value="MIK95068.1"/>
    <property type="molecule type" value="Genomic_DNA"/>
</dbReference>
<evidence type="ECO:0000256" key="9">
    <source>
        <dbReference type="ARBA" id="ARBA00023237"/>
    </source>
</evidence>
<dbReference type="GO" id="GO:0046930">
    <property type="term" value="C:pore complex"/>
    <property type="evidence" value="ECO:0007669"/>
    <property type="project" value="UniProtKB-KW"/>
</dbReference>
<keyword evidence="7" id="KW-0626">Porin</keyword>
<proteinExistence type="inferred from homology"/>
<reference evidence="13" key="1">
    <citation type="submission" date="2018-08" db="EMBL/GenBank/DDBJ databases">
        <authorList>
            <consortium name="GenomeTrakr network: Whole genome sequencing for foodborne pathogen traceback"/>
        </authorList>
    </citation>
    <scope>NUCLEOTIDE SEQUENCE [LARGE SCALE GENOMIC DNA]</scope>
    <source>
        <strain evidence="13">FLUFL-1338</strain>
        <strain evidence="12">FLUFL-367</strain>
    </source>
</reference>
<dbReference type="Pfam" id="PF00267">
    <property type="entry name" value="Porin_1"/>
    <property type="match status" value="1"/>
</dbReference>
<gene>
    <name evidence="13" type="ORF">KO51_27330</name>
    <name evidence="12" type="ORF">NL99_27900</name>
</gene>
<feature type="signal peptide" evidence="11">
    <location>
        <begin position="1"/>
        <end position="23"/>
    </location>
</feature>
<dbReference type="PRINTS" id="PR00183">
    <property type="entry name" value="ECOLIPORIN"/>
</dbReference>
<dbReference type="InterPro" id="IPR033900">
    <property type="entry name" value="Gram_neg_porin_domain"/>
</dbReference>
<evidence type="ECO:0000256" key="7">
    <source>
        <dbReference type="ARBA" id="ARBA00023114"/>
    </source>
</evidence>
<dbReference type="PANTHER" id="PTHR34501:SF2">
    <property type="entry name" value="OUTER MEMBRANE PORIN F-RELATED"/>
    <property type="match status" value="1"/>
</dbReference>
<feature type="region of interest" description="Disordered" evidence="10">
    <location>
        <begin position="177"/>
        <end position="199"/>
    </location>
</feature>
<feature type="chain" id="PRO_5036347806" evidence="11">
    <location>
        <begin position="24"/>
        <end position="394"/>
    </location>
</feature>
<dbReference type="AlphaFoldDB" id="A0A3W1E6M4"/>
<keyword evidence="4" id="KW-1134">Transmembrane beta strand</keyword>
<dbReference type="Proteomes" id="UP000839834">
    <property type="component" value="Unassembled WGS sequence"/>
</dbReference>
<keyword evidence="6 11" id="KW-0732">Signal</keyword>
<evidence type="ECO:0000256" key="5">
    <source>
        <dbReference type="ARBA" id="ARBA00022692"/>
    </source>
</evidence>